<evidence type="ECO:0000313" key="3">
    <source>
        <dbReference type="EMBL" id="MEZ0163693.1"/>
    </source>
</evidence>
<dbReference type="Proteomes" id="UP001565927">
    <property type="component" value="Unassembled WGS sequence"/>
</dbReference>
<gene>
    <name evidence="3" type="ORF">AB2L27_02805</name>
</gene>
<evidence type="ECO:0000256" key="2">
    <source>
        <dbReference type="SAM" id="Phobius"/>
    </source>
</evidence>
<proteinExistence type="predicted"/>
<feature type="region of interest" description="Disordered" evidence="1">
    <location>
        <begin position="1"/>
        <end position="21"/>
    </location>
</feature>
<evidence type="ECO:0000313" key="4">
    <source>
        <dbReference type="Proteomes" id="UP001565927"/>
    </source>
</evidence>
<keyword evidence="4" id="KW-1185">Reference proteome</keyword>
<feature type="compositionally biased region" description="Low complexity" evidence="1">
    <location>
        <begin position="120"/>
        <end position="162"/>
    </location>
</feature>
<dbReference type="EMBL" id="JBGFTU010000002">
    <property type="protein sequence ID" value="MEZ0163693.1"/>
    <property type="molecule type" value="Genomic_DNA"/>
</dbReference>
<sequence>MSEHGPTDDLPQVPFDEPAGRTSLDGRALRAVLAGVAGVAVIGGGALGFAWLSSTPGGSTASAAGLPGVVSTPSADGSATTPSSVAFNVSGRDVFTPLVTPRTGEGASGEGTSGEGGTTTGSTTGSTSSGATSAAASAAPTSAVAKPSAVGAKPTAAGTKPPTAVPAPPAPTPTVSRSTAPAWQQGVVTFKEIPLGSTTGAGTFVLDSSGANPVTIPLTAGSTIPSTSTVYRPWGTTAERGMTDAEKATCEQQVKKAATSEDAAKISRSTKDCTVTDDYVWQAVFVPLSQSKLAVTNQEDYGWVSTAGTQLADAVVGKVTGTVRWIGARGEKYLVQVNDEPGVWVKKGEVVAGTTLTFEGIGLAPIERTDVAVFSSGGTKYFTVLGGGENAGITF</sequence>
<protein>
    <submittedName>
        <fullName evidence="3">Uncharacterized protein</fullName>
    </submittedName>
</protein>
<comment type="caution">
    <text evidence="3">The sequence shown here is derived from an EMBL/GenBank/DDBJ whole genome shotgun (WGS) entry which is preliminary data.</text>
</comment>
<keyword evidence="2" id="KW-1133">Transmembrane helix</keyword>
<feature type="transmembrane region" description="Helical" evidence="2">
    <location>
        <begin position="31"/>
        <end position="52"/>
    </location>
</feature>
<feature type="region of interest" description="Disordered" evidence="1">
    <location>
        <begin position="96"/>
        <end position="179"/>
    </location>
</feature>
<dbReference type="RefSeq" id="WP_370439942.1">
    <property type="nucleotide sequence ID" value="NZ_JBGFTU010000002.1"/>
</dbReference>
<keyword evidence="2" id="KW-0812">Transmembrane</keyword>
<reference evidence="3 4" key="1">
    <citation type="submission" date="2024-07" db="EMBL/GenBank/DDBJ databases">
        <authorList>
            <person name="Thanompreechachai J."/>
            <person name="Duangmal K."/>
        </authorList>
    </citation>
    <scope>NUCLEOTIDE SEQUENCE [LARGE SCALE GENOMIC DNA]</scope>
    <source>
        <strain evidence="3 4">LSe6-4</strain>
    </source>
</reference>
<name>A0ABV4GWL4_9ACTN</name>
<keyword evidence="2" id="KW-0472">Membrane</keyword>
<accession>A0ABV4GWL4</accession>
<organism evidence="3 4">
    <name type="scientific">Kineococcus halophytocola</name>
    <dbReference type="NCBI Taxonomy" id="3234027"/>
    <lineage>
        <taxon>Bacteria</taxon>
        <taxon>Bacillati</taxon>
        <taxon>Actinomycetota</taxon>
        <taxon>Actinomycetes</taxon>
        <taxon>Kineosporiales</taxon>
        <taxon>Kineosporiaceae</taxon>
        <taxon>Kineococcus</taxon>
    </lineage>
</organism>
<feature type="compositionally biased region" description="Gly residues" evidence="1">
    <location>
        <begin position="106"/>
        <end position="119"/>
    </location>
</feature>
<evidence type="ECO:0000256" key="1">
    <source>
        <dbReference type="SAM" id="MobiDB-lite"/>
    </source>
</evidence>
<feature type="compositionally biased region" description="Pro residues" evidence="1">
    <location>
        <begin position="163"/>
        <end position="172"/>
    </location>
</feature>